<evidence type="ECO:0000256" key="5">
    <source>
        <dbReference type="ARBA" id="ARBA00023159"/>
    </source>
</evidence>
<feature type="compositionally biased region" description="Basic and acidic residues" evidence="10">
    <location>
        <begin position="76"/>
        <end position="91"/>
    </location>
</feature>
<proteinExistence type="inferred from homology"/>
<dbReference type="GO" id="GO:0006357">
    <property type="term" value="P:regulation of transcription by RNA polymerase II"/>
    <property type="evidence" value="ECO:0007669"/>
    <property type="project" value="InterPro"/>
</dbReference>
<dbReference type="AlphaFoldDB" id="A0A9Q0BEI5"/>
<dbReference type="OrthoDB" id="2160599at2759"/>
<name>A0A9Q0BEI5_9HYPO</name>
<evidence type="ECO:0000256" key="8">
    <source>
        <dbReference type="ARBA" id="ARBA00032018"/>
    </source>
</evidence>
<dbReference type="Pfam" id="PF08633">
    <property type="entry name" value="Rox3"/>
    <property type="match status" value="1"/>
</dbReference>
<keyword evidence="4 9" id="KW-0805">Transcription regulation</keyword>
<dbReference type="Proteomes" id="UP001055219">
    <property type="component" value="Unassembled WGS sequence"/>
</dbReference>
<keyword evidence="12" id="KW-1185">Reference proteome</keyword>
<feature type="compositionally biased region" description="Polar residues" evidence="10">
    <location>
        <begin position="23"/>
        <end position="41"/>
    </location>
</feature>
<keyword evidence="6 9" id="KW-0804">Transcription</keyword>
<comment type="caution">
    <text evidence="11">The sequence shown here is derived from an EMBL/GenBank/DDBJ whole genome shotgun (WGS) entry which is preliminary data.</text>
</comment>
<reference evidence="11" key="2">
    <citation type="submission" date="2022-07" db="EMBL/GenBank/DDBJ databases">
        <authorList>
            <person name="Goncalves M.F.M."/>
            <person name="Hilario S."/>
            <person name="Van De Peer Y."/>
            <person name="Esteves A.C."/>
            <person name="Alves A."/>
        </authorList>
    </citation>
    <scope>NUCLEOTIDE SEQUENCE</scope>
    <source>
        <strain evidence="11">MUM 19.33</strain>
    </source>
</reference>
<feature type="compositionally biased region" description="Low complexity" evidence="10">
    <location>
        <begin position="1"/>
        <end position="22"/>
    </location>
</feature>
<keyword evidence="5 9" id="KW-0010">Activator</keyword>
<evidence type="ECO:0000256" key="7">
    <source>
        <dbReference type="ARBA" id="ARBA00023242"/>
    </source>
</evidence>
<evidence type="ECO:0000256" key="2">
    <source>
        <dbReference type="ARBA" id="ARBA00009259"/>
    </source>
</evidence>
<accession>A0A9Q0BEI5</accession>
<evidence type="ECO:0000256" key="1">
    <source>
        <dbReference type="ARBA" id="ARBA00004123"/>
    </source>
</evidence>
<evidence type="ECO:0000256" key="3">
    <source>
        <dbReference type="ARBA" id="ARBA00019615"/>
    </source>
</evidence>
<comment type="subunit">
    <text evidence="9">Component of the Mediator complex.</text>
</comment>
<sequence length="312" mass="33311">MSSFHPQTPQSPSQKSPATTSSDAVHSFSNVSSMSTAQTLPTPAHSVNGASQPDPDVSMTDESQKRKRALEDDGDRGDQKKVHLDGDDARRGLDDLHLDVGAKYLLCQNPHPVSLPRLTQDLYEMYNLTGIAAELAREKVVEKADDEGDKSATTAEDKGALDKNAVTNKKLKNPLRKSYKGHLKRLGVAGSFEAAKRQDENLPSDFVMMCNTPDVDWHNLQVRDKEIGDGLSRGTLSTLSRLTDLGKGPVPRSIWDSSVLNDDAAKAKGKGGKSGKGSTPGTPLGASGASNRPKLGVATGNNRIVRTGVSTS</sequence>
<evidence type="ECO:0000313" key="11">
    <source>
        <dbReference type="EMBL" id="KAI6782482.1"/>
    </source>
</evidence>
<evidence type="ECO:0000256" key="9">
    <source>
        <dbReference type="RuleBase" id="RU364151"/>
    </source>
</evidence>
<keyword evidence="7 9" id="KW-0539">Nucleus</keyword>
<organism evidence="11 12">
    <name type="scientific">Emericellopsis cladophorae</name>
    <dbReference type="NCBI Taxonomy" id="2686198"/>
    <lineage>
        <taxon>Eukaryota</taxon>
        <taxon>Fungi</taxon>
        <taxon>Dikarya</taxon>
        <taxon>Ascomycota</taxon>
        <taxon>Pezizomycotina</taxon>
        <taxon>Sordariomycetes</taxon>
        <taxon>Hypocreomycetidae</taxon>
        <taxon>Hypocreales</taxon>
        <taxon>Bionectriaceae</taxon>
        <taxon>Emericellopsis</taxon>
    </lineage>
</organism>
<evidence type="ECO:0000256" key="10">
    <source>
        <dbReference type="SAM" id="MobiDB-lite"/>
    </source>
</evidence>
<feature type="region of interest" description="Disordered" evidence="10">
    <location>
        <begin position="264"/>
        <end position="312"/>
    </location>
</feature>
<feature type="region of interest" description="Disordered" evidence="10">
    <location>
        <begin position="1"/>
        <end position="91"/>
    </location>
</feature>
<reference evidence="11" key="1">
    <citation type="journal article" date="2021" name="J Fungi (Basel)">
        <title>Genomic and Metabolomic Analyses of the Marine Fungus Emericellopsis cladophorae: Insights into Saltwater Adaptability Mechanisms and Its Biosynthetic Potential.</title>
        <authorList>
            <person name="Goncalves M.F.M."/>
            <person name="Hilario S."/>
            <person name="Van de Peer Y."/>
            <person name="Esteves A.C."/>
            <person name="Alves A."/>
        </authorList>
    </citation>
    <scope>NUCLEOTIDE SEQUENCE</scope>
    <source>
        <strain evidence="11">MUM 19.33</strain>
    </source>
</reference>
<dbReference type="EMBL" id="JAGIXG020000013">
    <property type="protein sequence ID" value="KAI6782482.1"/>
    <property type="molecule type" value="Genomic_DNA"/>
</dbReference>
<comment type="similarity">
    <text evidence="2 9">Belongs to the Mediator complex subunit 19 family.</text>
</comment>
<evidence type="ECO:0000313" key="12">
    <source>
        <dbReference type="Proteomes" id="UP001055219"/>
    </source>
</evidence>
<dbReference type="GO" id="GO:0016592">
    <property type="term" value="C:mediator complex"/>
    <property type="evidence" value="ECO:0007669"/>
    <property type="project" value="InterPro"/>
</dbReference>
<evidence type="ECO:0000256" key="6">
    <source>
        <dbReference type="ARBA" id="ARBA00023163"/>
    </source>
</evidence>
<comment type="function">
    <text evidence="9">Component of the Mediator complex, a coactivator involved in the regulated transcription of nearly all RNA polymerase II-dependent genes. Mediator functions as a bridge to convey information from gene-specific regulatory proteins to the basal RNA polymerase II transcription machinery. Mediator is recruited to promoters by direct interactions with regulatory proteins and serves as a scaffold for the assembly of a functional preinitiation complex with RNA polymerase II and the general transcription factors.</text>
</comment>
<gene>
    <name evidence="9" type="primary">MED19</name>
    <name evidence="11" type="ORF">J7T54_001339</name>
</gene>
<feature type="compositionally biased region" description="Polar residues" evidence="10">
    <location>
        <begin position="299"/>
        <end position="312"/>
    </location>
</feature>
<comment type="subcellular location">
    <subcellularLocation>
        <location evidence="1 9">Nucleus</location>
    </subcellularLocation>
</comment>
<dbReference type="GO" id="GO:0003712">
    <property type="term" value="F:transcription coregulator activity"/>
    <property type="evidence" value="ECO:0007669"/>
    <property type="project" value="InterPro"/>
</dbReference>
<protein>
    <recommendedName>
        <fullName evidence="3 9">Mediator of RNA polymerase II transcription subunit 19</fullName>
    </recommendedName>
    <alternativeName>
        <fullName evidence="8 9">Mediator complex subunit 19</fullName>
    </alternativeName>
</protein>
<dbReference type="InterPro" id="IPR013942">
    <property type="entry name" value="Mediator_Med19_fun"/>
</dbReference>
<evidence type="ECO:0000256" key="4">
    <source>
        <dbReference type="ARBA" id="ARBA00023015"/>
    </source>
</evidence>